<dbReference type="Proteomes" id="UP000694843">
    <property type="component" value="Unplaced"/>
</dbReference>
<name>A0A8B7P4A0_HYAAZ</name>
<keyword evidence="2 6" id="KW-0647">Proteasome</keyword>
<dbReference type="PROSITE" id="PS51476">
    <property type="entry name" value="PROTEASOME_BETA_2"/>
    <property type="match status" value="1"/>
</dbReference>
<evidence type="ECO:0000313" key="8">
    <source>
        <dbReference type="RefSeq" id="XP_018020944.2"/>
    </source>
</evidence>
<dbReference type="GO" id="GO:0019774">
    <property type="term" value="C:proteasome core complex, beta-subunit complex"/>
    <property type="evidence" value="ECO:0007669"/>
    <property type="project" value="UniProtKB-UniRule"/>
</dbReference>
<dbReference type="PROSITE" id="PS00854">
    <property type="entry name" value="PROTEASOME_BETA_1"/>
    <property type="match status" value="1"/>
</dbReference>
<evidence type="ECO:0000256" key="2">
    <source>
        <dbReference type="ARBA" id="ARBA00022942"/>
    </source>
</evidence>
<dbReference type="KEGG" id="hazt:108677251"/>
<evidence type="ECO:0000256" key="1">
    <source>
        <dbReference type="ARBA" id="ARBA00022490"/>
    </source>
</evidence>
<organism evidence="7 8">
    <name type="scientific">Hyalella azteca</name>
    <name type="common">Amphipod</name>
    <dbReference type="NCBI Taxonomy" id="294128"/>
    <lineage>
        <taxon>Eukaryota</taxon>
        <taxon>Metazoa</taxon>
        <taxon>Ecdysozoa</taxon>
        <taxon>Arthropoda</taxon>
        <taxon>Crustacea</taxon>
        <taxon>Multicrustacea</taxon>
        <taxon>Malacostraca</taxon>
        <taxon>Eumalacostraca</taxon>
        <taxon>Peracarida</taxon>
        <taxon>Amphipoda</taxon>
        <taxon>Senticaudata</taxon>
        <taxon>Talitrida</taxon>
        <taxon>Talitroidea</taxon>
        <taxon>Hyalellidae</taxon>
        <taxon>Hyalella</taxon>
    </lineage>
</organism>
<keyword evidence="7" id="KW-1185">Reference proteome</keyword>
<dbReference type="GO" id="GO:0051603">
    <property type="term" value="P:proteolysis involved in protein catabolic process"/>
    <property type="evidence" value="ECO:0007669"/>
    <property type="project" value="InterPro"/>
</dbReference>
<reference evidence="8" key="1">
    <citation type="submission" date="2025-08" db="UniProtKB">
        <authorList>
            <consortium name="RefSeq"/>
        </authorList>
    </citation>
    <scope>IDENTIFICATION</scope>
</reference>
<dbReference type="AlphaFoldDB" id="A0A8B7P4A0"/>
<dbReference type="CDD" id="cd03760">
    <property type="entry name" value="proteasome_beta_type_4"/>
    <property type="match status" value="1"/>
</dbReference>
<gene>
    <name evidence="8" type="primary">LOC108677251</name>
</gene>
<keyword evidence="3 6" id="KW-0539">Nucleus</keyword>
<comment type="subcellular location">
    <subcellularLocation>
        <location evidence="6">Cytoplasm</location>
    </subcellularLocation>
    <subcellularLocation>
        <location evidence="6">Nucleus</location>
    </subcellularLocation>
</comment>
<dbReference type="InterPro" id="IPR016050">
    <property type="entry name" value="Proteasome_bsu_CS"/>
</dbReference>
<sequence length="260" mass="29073">MNIEAPPLWSNGPKPGLFYDFPGRSVGQSLVNDHAKTHTMYPTTTGTSVIGIVFDGGVMIAADKLGSYGSLARFRNVERIFKATDEAVLAFGGDIADYQFIREVIEQKVRDDECGGYSKQLDAGALHSWLTRVLYNRRSRFNPLWLDCVVAGFRAGKPFLGFVDKIGTAYEATEVASGFGQYFAIPMLRSAREKKSDGIFTQAEARKVIEEAMKVLYYRDCRGFHRYMVATVTKEGVTIDDDLDLKKDTNWDLAHLTKLL</sequence>
<keyword evidence="1 6" id="KW-0963">Cytoplasm</keyword>
<dbReference type="OrthoDB" id="7854943at2759"/>
<dbReference type="InterPro" id="IPR016295">
    <property type="entry name" value="Proteasome_beta4"/>
</dbReference>
<dbReference type="CTD" id="40639"/>
<dbReference type="SUPFAM" id="SSF56235">
    <property type="entry name" value="N-terminal nucleophile aminohydrolases (Ntn hydrolases)"/>
    <property type="match status" value="1"/>
</dbReference>
<comment type="function">
    <text evidence="4">Non-catalytic component of the proteasome, a multicatalytic proteinase complex which is characterized by its ability to cleave peptides with Arg, Phe, Tyr, Leu, and Glu adjacent to the leaving group at neutral or slightly basic pH. The proteasome has an ATP-dependent proteolytic activity.</text>
</comment>
<dbReference type="InterPro" id="IPR023333">
    <property type="entry name" value="Proteasome_suB-type"/>
</dbReference>
<dbReference type="GO" id="GO:0005737">
    <property type="term" value="C:cytoplasm"/>
    <property type="evidence" value="ECO:0007669"/>
    <property type="project" value="UniProtKB-SubCell"/>
</dbReference>
<dbReference type="Gene3D" id="3.60.20.10">
    <property type="entry name" value="Glutamine Phosphoribosylpyrophosphate, subunit 1, domain 1"/>
    <property type="match status" value="1"/>
</dbReference>
<dbReference type="InterPro" id="IPR001353">
    <property type="entry name" value="Proteasome_sua/b"/>
</dbReference>
<dbReference type="PIRSF" id="PIRSF001213">
    <property type="entry name" value="Psome_endopept_beta"/>
    <property type="match status" value="1"/>
</dbReference>
<protein>
    <recommendedName>
        <fullName evidence="6">Proteasome subunit beta</fullName>
    </recommendedName>
</protein>
<dbReference type="InterPro" id="IPR029055">
    <property type="entry name" value="Ntn_hydrolases_N"/>
</dbReference>
<evidence type="ECO:0000256" key="4">
    <source>
        <dbReference type="ARBA" id="ARBA00024953"/>
    </source>
</evidence>
<dbReference type="GO" id="GO:0005634">
    <property type="term" value="C:nucleus"/>
    <property type="evidence" value="ECO:0007669"/>
    <property type="project" value="UniProtKB-SubCell"/>
</dbReference>
<dbReference type="PANTHER" id="PTHR32194:SF6">
    <property type="entry name" value="PROTEASOME SUBUNIT BETA"/>
    <property type="match status" value="1"/>
</dbReference>
<proteinExistence type="inferred from homology"/>
<accession>A0A8B7P4A0</accession>
<comment type="similarity">
    <text evidence="6">Belongs to the peptidase T1B family.</text>
</comment>
<comment type="subunit">
    <text evidence="5">The 26S proteasome consists of a 20S proteasome core and two 19S regulatory subunits. The 20S proteasome core is composed of 28 subunits that are arranged in four stacked rings, resulting in a barrel-shaped structure. The two end rings are each formed by seven alpha subunits, and the two central rings are each formed by seven beta subunits. The catalytic chamber with the active sites is on the inside of the barrel.</text>
</comment>
<dbReference type="Pfam" id="PF00227">
    <property type="entry name" value="Proteasome"/>
    <property type="match status" value="1"/>
</dbReference>
<dbReference type="GeneID" id="108677251"/>
<evidence type="ECO:0000256" key="3">
    <source>
        <dbReference type="ARBA" id="ARBA00023242"/>
    </source>
</evidence>
<dbReference type="PANTHER" id="PTHR32194">
    <property type="entry name" value="METALLOPROTEASE TLDD"/>
    <property type="match status" value="1"/>
</dbReference>
<dbReference type="OMA" id="QPIMRRY"/>
<evidence type="ECO:0000256" key="5">
    <source>
        <dbReference type="ARBA" id="ARBA00026071"/>
    </source>
</evidence>
<evidence type="ECO:0000256" key="6">
    <source>
        <dbReference type="PIRNR" id="PIRNR001213"/>
    </source>
</evidence>
<evidence type="ECO:0000313" key="7">
    <source>
        <dbReference type="Proteomes" id="UP000694843"/>
    </source>
</evidence>
<dbReference type="RefSeq" id="XP_018020944.2">
    <property type="nucleotide sequence ID" value="XM_018165455.2"/>
</dbReference>